<reference evidence="2 3" key="1">
    <citation type="submission" date="2015-07" db="EMBL/GenBank/DDBJ databases">
        <title>The draft genome sequence of Leadbetterella sp. JN14-9.</title>
        <authorList>
            <person name="Liu Y."/>
            <person name="Du J."/>
            <person name="Shao Z."/>
        </authorList>
    </citation>
    <scope>NUCLEOTIDE SEQUENCE [LARGE SCALE GENOMIC DNA]</scope>
    <source>
        <strain evidence="2 3">JN14-9</strain>
    </source>
</reference>
<gene>
    <name evidence="2" type="ORF">AFM12_16310</name>
</gene>
<feature type="signal peptide" evidence="1">
    <location>
        <begin position="1"/>
        <end position="21"/>
    </location>
</feature>
<dbReference type="PROSITE" id="PS51257">
    <property type="entry name" value="PROKAR_LIPOPROTEIN"/>
    <property type="match status" value="1"/>
</dbReference>
<dbReference type="RefSeq" id="WP_055150299.1">
    <property type="nucleotide sequence ID" value="NZ_JXSZ01000012.1"/>
</dbReference>
<evidence type="ECO:0000313" key="2">
    <source>
        <dbReference type="EMBL" id="KPM47343.1"/>
    </source>
</evidence>
<feature type="chain" id="PRO_5006136605" evidence="1">
    <location>
        <begin position="22"/>
        <end position="212"/>
    </location>
</feature>
<name>A0A0P7C5E2_9BACT</name>
<protein>
    <submittedName>
        <fullName evidence="2">Uncharacterized protein</fullName>
    </submittedName>
</protein>
<dbReference type="AlphaFoldDB" id="A0A0P7C5E2"/>
<dbReference type="EMBL" id="LGTQ01000012">
    <property type="protein sequence ID" value="KPM47343.1"/>
    <property type="molecule type" value="Genomic_DNA"/>
</dbReference>
<keyword evidence="1" id="KW-0732">Signal</keyword>
<evidence type="ECO:0000313" key="3">
    <source>
        <dbReference type="Proteomes" id="UP000050454"/>
    </source>
</evidence>
<sequence length="212" mass="23191">MKTTKSILFFGLLALTSCNLSNVNPDKALGGDPLALAEEGNTFRVYTALEGVGISDVKVADVSADGVSTTTLNINVTNEKLLQWRDSFPYLNNVNGNSAELTLPGRVTTEGIQSVHKGDNFTLIKFDAKVGDKYQGKINGKTVVREVMSKSTEDDYAYGFFDIKVYRIEERGLGLPGLQKINYYVNHRFGIVGIEAVFEDGSTEKVSVFSDN</sequence>
<keyword evidence="3" id="KW-1185">Reference proteome</keyword>
<organism evidence="2 3">
    <name type="scientific">Jiulongibacter sediminis</name>
    <dbReference type="NCBI Taxonomy" id="1605367"/>
    <lineage>
        <taxon>Bacteria</taxon>
        <taxon>Pseudomonadati</taxon>
        <taxon>Bacteroidota</taxon>
        <taxon>Cytophagia</taxon>
        <taxon>Cytophagales</taxon>
        <taxon>Leadbetterellaceae</taxon>
        <taxon>Jiulongibacter</taxon>
    </lineage>
</organism>
<accession>A0A0P7C5E2</accession>
<proteinExistence type="predicted"/>
<dbReference type="OrthoDB" id="1492493at2"/>
<comment type="caution">
    <text evidence="2">The sequence shown here is derived from an EMBL/GenBank/DDBJ whole genome shotgun (WGS) entry which is preliminary data.</text>
</comment>
<evidence type="ECO:0000256" key="1">
    <source>
        <dbReference type="SAM" id="SignalP"/>
    </source>
</evidence>
<dbReference type="Proteomes" id="UP000050454">
    <property type="component" value="Unassembled WGS sequence"/>
</dbReference>